<dbReference type="Proteomes" id="UP000228921">
    <property type="component" value="Unassembled WGS sequence"/>
</dbReference>
<dbReference type="AlphaFoldDB" id="A0A2M8P3X5"/>
<dbReference type="SMART" id="SM00287">
    <property type="entry name" value="SH3b"/>
    <property type="match status" value="1"/>
</dbReference>
<name>A0A2M8P3X5_9CHLR</name>
<dbReference type="PROSITE" id="PS51257">
    <property type="entry name" value="PROKAR_LIPOPROTEIN"/>
    <property type="match status" value="1"/>
</dbReference>
<evidence type="ECO:0000259" key="2">
    <source>
        <dbReference type="PROSITE" id="PS51781"/>
    </source>
</evidence>
<dbReference type="PROSITE" id="PS51781">
    <property type="entry name" value="SH3B"/>
    <property type="match status" value="1"/>
</dbReference>
<keyword evidence="1" id="KW-0732">Signal</keyword>
<dbReference type="Gene3D" id="2.60.40.10">
    <property type="entry name" value="Immunoglobulins"/>
    <property type="match status" value="1"/>
</dbReference>
<evidence type="ECO:0000313" key="4">
    <source>
        <dbReference type="Proteomes" id="UP000228921"/>
    </source>
</evidence>
<dbReference type="InterPro" id="IPR013783">
    <property type="entry name" value="Ig-like_fold"/>
</dbReference>
<sequence length="225" mass="23845">MSKRAAPLFACLMLCAAALACNLLPAEPISTPAPSATPFMDDGSRPQVVIESPLEGAQVIAGEQLIVRVRAVDSIGVTRAELREGERVVAIQPAPDPIREFQALLPYVPRQSGALTLSVVAYRRGVASAPATLNLQVVTQAGATQRAVQVCTAQVNVNNLNLRRGDSTATEVITRLALGERLSVLGRNANGTWYRVQRADGLVGWVSAQYIIPDGDCANAPIVQP</sequence>
<comment type="caution">
    <text evidence="3">The sequence shown here is derived from an EMBL/GenBank/DDBJ whole genome shotgun (WGS) entry which is preliminary data.</text>
</comment>
<dbReference type="EMBL" id="PGTK01000001">
    <property type="protein sequence ID" value="PJF32246.1"/>
    <property type="molecule type" value="Genomic_DNA"/>
</dbReference>
<dbReference type="InterPro" id="IPR003646">
    <property type="entry name" value="SH3-like_bac-type"/>
</dbReference>
<dbReference type="Gene3D" id="2.30.30.40">
    <property type="entry name" value="SH3 Domains"/>
    <property type="match status" value="1"/>
</dbReference>
<feature type="domain" description="SH3b" evidence="2">
    <location>
        <begin position="150"/>
        <end position="215"/>
    </location>
</feature>
<proteinExistence type="predicted"/>
<evidence type="ECO:0000313" key="3">
    <source>
        <dbReference type="EMBL" id="PJF32246.1"/>
    </source>
</evidence>
<accession>A0A2M8P3X5</accession>
<organism evidence="3 4">
    <name type="scientific">Candidatus Thermofonsia Clade 1 bacterium</name>
    <dbReference type="NCBI Taxonomy" id="2364210"/>
    <lineage>
        <taxon>Bacteria</taxon>
        <taxon>Bacillati</taxon>
        <taxon>Chloroflexota</taxon>
        <taxon>Candidatus Thermofontia</taxon>
        <taxon>Candidatus Thermofonsia Clade 1</taxon>
    </lineage>
</organism>
<evidence type="ECO:0000256" key="1">
    <source>
        <dbReference type="SAM" id="SignalP"/>
    </source>
</evidence>
<gene>
    <name evidence="3" type="ORF">CUN51_01060</name>
</gene>
<reference evidence="3 4" key="1">
    <citation type="submission" date="2017-11" db="EMBL/GenBank/DDBJ databases">
        <title>Evolution of Phototrophy in the Chloroflexi Phylum Driven by Horizontal Gene Transfer.</title>
        <authorList>
            <person name="Ward L.M."/>
            <person name="Hemp J."/>
            <person name="Shih P.M."/>
            <person name="Mcglynn S.E."/>
            <person name="Fischer W."/>
        </authorList>
    </citation>
    <scope>NUCLEOTIDE SEQUENCE [LARGE SCALE GENOMIC DNA]</scope>
    <source>
        <strain evidence="3">CP2_2F</strain>
    </source>
</reference>
<dbReference type="Pfam" id="PF08239">
    <property type="entry name" value="SH3_3"/>
    <property type="match status" value="1"/>
</dbReference>
<feature type="signal peptide" evidence="1">
    <location>
        <begin position="1"/>
        <end position="20"/>
    </location>
</feature>
<feature type="chain" id="PRO_5014799207" description="SH3b domain-containing protein" evidence="1">
    <location>
        <begin position="21"/>
        <end position="225"/>
    </location>
</feature>
<protein>
    <recommendedName>
        <fullName evidence="2">SH3b domain-containing protein</fullName>
    </recommendedName>
</protein>